<dbReference type="GO" id="GO:0070513">
    <property type="term" value="F:death domain binding"/>
    <property type="evidence" value="ECO:0007669"/>
    <property type="project" value="InterPro"/>
</dbReference>
<proteinExistence type="predicted"/>
<keyword evidence="3" id="KW-1185">Reference proteome</keyword>
<accession>A0AAD7WVS1</accession>
<evidence type="ECO:0000259" key="1">
    <source>
        <dbReference type="PROSITE" id="PS50017"/>
    </source>
</evidence>
<dbReference type="Pfam" id="PF00531">
    <property type="entry name" value="Death"/>
    <property type="match status" value="1"/>
</dbReference>
<evidence type="ECO:0000313" key="2">
    <source>
        <dbReference type="EMBL" id="KAJ8411386.1"/>
    </source>
</evidence>
<dbReference type="EMBL" id="JAINUG010000023">
    <property type="protein sequence ID" value="KAJ8411386.1"/>
    <property type="molecule type" value="Genomic_DNA"/>
</dbReference>
<protein>
    <recommendedName>
        <fullName evidence="1">Death domain-containing protein</fullName>
    </recommendedName>
</protein>
<dbReference type="InterPro" id="IPR037939">
    <property type="entry name" value="CRADD"/>
</dbReference>
<dbReference type="GO" id="GO:0007165">
    <property type="term" value="P:signal transduction"/>
    <property type="evidence" value="ECO:0007669"/>
    <property type="project" value="InterPro"/>
</dbReference>
<dbReference type="GO" id="GO:0002020">
    <property type="term" value="F:protease binding"/>
    <property type="evidence" value="ECO:0007669"/>
    <property type="project" value="InterPro"/>
</dbReference>
<dbReference type="InterPro" id="IPR000488">
    <property type="entry name" value="Death_dom"/>
</dbReference>
<dbReference type="Proteomes" id="UP001221898">
    <property type="component" value="Unassembled WGS sequence"/>
</dbReference>
<feature type="domain" description="Death" evidence="1">
    <location>
        <begin position="69"/>
        <end position="127"/>
    </location>
</feature>
<name>A0AAD7WVS1_9TELE</name>
<dbReference type="SUPFAM" id="SSF47986">
    <property type="entry name" value="DEATH domain"/>
    <property type="match status" value="1"/>
</dbReference>
<dbReference type="PANTHER" id="PTHR15034:SF5">
    <property type="entry name" value="DEATH DOMAIN-CONTAINING PROTEIN CRADD"/>
    <property type="match status" value="1"/>
</dbReference>
<evidence type="ECO:0000313" key="3">
    <source>
        <dbReference type="Proteomes" id="UP001221898"/>
    </source>
</evidence>
<dbReference type="Gene3D" id="1.10.533.10">
    <property type="entry name" value="Death Domain, Fas"/>
    <property type="match status" value="1"/>
</dbReference>
<dbReference type="PANTHER" id="PTHR15034">
    <property type="entry name" value="DEATH DOMAIN-CONTAINING PROTEIN CRADD"/>
    <property type="match status" value="1"/>
</dbReference>
<comment type="caution">
    <text evidence="2">The sequence shown here is derived from an EMBL/GenBank/DDBJ whole genome shotgun (WGS) entry which is preliminary data.</text>
</comment>
<dbReference type="PROSITE" id="PS50017">
    <property type="entry name" value="DEATH_DOMAIN"/>
    <property type="match status" value="1"/>
</dbReference>
<sequence length="190" mass="20955">MNGKFEATAFGTFLKSLEEEFLWVAETLKQGLVDGEKREHTPTETCRIPDETLRRVPSDRELNRLACRLGPEWESVLLDLGVSAAQVVRCRADRPHDLRGQALAGLVLWRQASGREATVQRLLQSLQAAQIHPSLLEEVFRNADYSAVAAGQQDQIICPAPAPSPSPSALFLPLLNTAARPTLQPEQHNG</sequence>
<gene>
    <name evidence="2" type="ORF">AAFF_G00173920</name>
</gene>
<organism evidence="2 3">
    <name type="scientific">Aldrovandia affinis</name>
    <dbReference type="NCBI Taxonomy" id="143900"/>
    <lineage>
        <taxon>Eukaryota</taxon>
        <taxon>Metazoa</taxon>
        <taxon>Chordata</taxon>
        <taxon>Craniata</taxon>
        <taxon>Vertebrata</taxon>
        <taxon>Euteleostomi</taxon>
        <taxon>Actinopterygii</taxon>
        <taxon>Neopterygii</taxon>
        <taxon>Teleostei</taxon>
        <taxon>Notacanthiformes</taxon>
        <taxon>Halosauridae</taxon>
        <taxon>Aldrovandia</taxon>
    </lineage>
</organism>
<dbReference type="AlphaFoldDB" id="A0AAD7WVS1"/>
<dbReference type="InterPro" id="IPR011029">
    <property type="entry name" value="DEATH-like_dom_sf"/>
</dbReference>
<reference evidence="2" key="1">
    <citation type="journal article" date="2023" name="Science">
        <title>Genome structures resolve the early diversification of teleost fishes.</title>
        <authorList>
            <person name="Parey E."/>
            <person name="Louis A."/>
            <person name="Montfort J."/>
            <person name="Bouchez O."/>
            <person name="Roques C."/>
            <person name="Iampietro C."/>
            <person name="Lluch J."/>
            <person name="Castinel A."/>
            <person name="Donnadieu C."/>
            <person name="Desvignes T."/>
            <person name="Floi Bucao C."/>
            <person name="Jouanno E."/>
            <person name="Wen M."/>
            <person name="Mejri S."/>
            <person name="Dirks R."/>
            <person name="Jansen H."/>
            <person name="Henkel C."/>
            <person name="Chen W.J."/>
            <person name="Zahm M."/>
            <person name="Cabau C."/>
            <person name="Klopp C."/>
            <person name="Thompson A.W."/>
            <person name="Robinson-Rechavi M."/>
            <person name="Braasch I."/>
            <person name="Lecointre G."/>
            <person name="Bobe J."/>
            <person name="Postlethwait J.H."/>
            <person name="Berthelot C."/>
            <person name="Roest Crollius H."/>
            <person name="Guiguen Y."/>
        </authorList>
    </citation>
    <scope>NUCLEOTIDE SEQUENCE</scope>
    <source>
        <strain evidence="2">NC1722</strain>
    </source>
</reference>